<accession>A0A5B7CR74</accession>
<feature type="compositionally biased region" description="Gly residues" evidence="1">
    <location>
        <begin position="40"/>
        <end position="61"/>
    </location>
</feature>
<reference evidence="3 4" key="1">
    <citation type="submission" date="2019-05" db="EMBL/GenBank/DDBJ databases">
        <title>Another draft genome of Portunus trituberculatus and its Hox gene families provides insights of decapod evolution.</title>
        <authorList>
            <person name="Jeong J.-H."/>
            <person name="Song I."/>
            <person name="Kim S."/>
            <person name="Choi T."/>
            <person name="Kim D."/>
            <person name="Ryu S."/>
            <person name="Kim W."/>
        </authorList>
    </citation>
    <scope>NUCLEOTIDE SEQUENCE [LARGE SCALE GENOMIC DNA]</scope>
    <source>
        <tissue evidence="3">Muscle</tissue>
    </source>
</reference>
<evidence type="ECO:0000256" key="1">
    <source>
        <dbReference type="SAM" id="MobiDB-lite"/>
    </source>
</evidence>
<feature type="chain" id="PRO_5023140549" evidence="2">
    <location>
        <begin position="19"/>
        <end position="534"/>
    </location>
</feature>
<organism evidence="3 4">
    <name type="scientific">Portunus trituberculatus</name>
    <name type="common">Swimming crab</name>
    <name type="synonym">Neptunus trituberculatus</name>
    <dbReference type="NCBI Taxonomy" id="210409"/>
    <lineage>
        <taxon>Eukaryota</taxon>
        <taxon>Metazoa</taxon>
        <taxon>Ecdysozoa</taxon>
        <taxon>Arthropoda</taxon>
        <taxon>Crustacea</taxon>
        <taxon>Multicrustacea</taxon>
        <taxon>Malacostraca</taxon>
        <taxon>Eumalacostraca</taxon>
        <taxon>Eucarida</taxon>
        <taxon>Decapoda</taxon>
        <taxon>Pleocyemata</taxon>
        <taxon>Brachyura</taxon>
        <taxon>Eubrachyura</taxon>
        <taxon>Portunoidea</taxon>
        <taxon>Portunidae</taxon>
        <taxon>Portuninae</taxon>
        <taxon>Portunus</taxon>
    </lineage>
</organism>
<dbReference type="Proteomes" id="UP000324222">
    <property type="component" value="Unassembled WGS sequence"/>
</dbReference>
<keyword evidence="2" id="KW-0732">Signal</keyword>
<feature type="region of interest" description="Disordered" evidence="1">
    <location>
        <begin position="119"/>
        <end position="142"/>
    </location>
</feature>
<name>A0A5B7CR74_PORTR</name>
<feature type="region of interest" description="Disordered" evidence="1">
    <location>
        <begin position="210"/>
        <end position="248"/>
    </location>
</feature>
<evidence type="ECO:0000313" key="3">
    <source>
        <dbReference type="EMBL" id="MPC11950.1"/>
    </source>
</evidence>
<feature type="compositionally biased region" description="Polar residues" evidence="1">
    <location>
        <begin position="220"/>
        <end position="248"/>
    </location>
</feature>
<proteinExistence type="predicted"/>
<feature type="region of interest" description="Disordered" evidence="1">
    <location>
        <begin position="157"/>
        <end position="192"/>
    </location>
</feature>
<feature type="signal peptide" evidence="2">
    <location>
        <begin position="1"/>
        <end position="18"/>
    </location>
</feature>
<feature type="region of interest" description="Disordered" evidence="1">
    <location>
        <begin position="302"/>
        <end position="322"/>
    </location>
</feature>
<feature type="compositionally biased region" description="Low complexity" evidence="1">
    <location>
        <begin position="305"/>
        <end position="320"/>
    </location>
</feature>
<gene>
    <name evidence="3" type="ORF">E2C01_004627</name>
</gene>
<feature type="region of interest" description="Disordered" evidence="1">
    <location>
        <begin position="40"/>
        <end position="67"/>
    </location>
</feature>
<evidence type="ECO:0000313" key="4">
    <source>
        <dbReference type="Proteomes" id="UP000324222"/>
    </source>
</evidence>
<protein>
    <submittedName>
        <fullName evidence="3">Uncharacterized protein</fullName>
    </submittedName>
</protein>
<comment type="caution">
    <text evidence="3">The sequence shown here is derived from an EMBL/GenBank/DDBJ whole genome shotgun (WGS) entry which is preliminary data.</text>
</comment>
<keyword evidence="4" id="KW-1185">Reference proteome</keyword>
<sequence>MRILPLVLLVCLLGVAAGVNFNIFRWPSFNRKGRGQSGVGYGGGGSGHRGGGGGYGGGGGGGKRKGNPLRSLQRLKTKAITGLRNLKAPIIDGIRNLKSQVFELKGNFFRQAKNLFNKGKSSQGQSSYYRQGSASAPASGYGAPPAATGFTGFSSLRPPSSSYSAPSSPAAGTSSYSSTGSRTKGATGVRQAASSGFRATAASTANNFASAPATGYRAPTGTNSGVRPSQTSSYSHTGTRATGSGDGSYNTQINAPLSAAMAMGHLLNEDEVVKGQPDTGVWRPVLGTSGAAPPIDVRTPVSVASTTKGQSSIGQTSGSTEEPLFIDLGGLGDTTGGSTGVQVTDPAVVVDDDTYIVSATKEYDDVVLVDKGNPDDAAKALSKVVDAALLIDEKPDDHTLLVNDEANTIDSPLLIEDEARKRSLSGGRLQEHPSSVGRADNALSSGRRSGRLQSGQESNMMFSGLMEELRLNTLMALIRRANLEAMLTTEVTVATSRRRCDGGLQVSVAWNVTYENESQQPVSVRKLMGKFALQ</sequence>
<feature type="compositionally biased region" description="Low complexity" evidence="1">
    <location>
        <begin position="443"/>
        <end position="456"/>
    </location>
</feature>
<feature type="compositionally biased region" description="Low complexity" evidence="1">
    <location>
        <begin position="157"/>
        <end position="182"/>
    </location>
</feature>
<feature type="region of interest" description="Disordered" evidence="1">
    <location>
        <begin position="424"/>
        <end position="457"/>
    </location>
</feature>
<dbReference type="EMBL" id="VSRR010000189">
    <property type="protein sequence ID" value="MPC11950.1"/>
    <property type="molecule type" value="Genomic_DNA"/>
</dbReference>
<evidence type="ECO:0000256" key="2">
    <source>
        <dbReference type="SAM" id="SignalP"/>
    </source>
</evidence>
<dbReference type="AlphaFoldDB" id="A0A5B7CR74"/>